<evidence type="ECO:0000256" key="2">
    <source>
        <dbReference type="ARBA" id="ARBA00008035"/>
    </source>
</evidence>
<comment type="subcellular location">
    <subcellularLocation>
        <location evidence="1 7">Nucleus</location>
    </subcellularLocation>
</comment>
<evidence type="ECO:0000256" key="6">
    <source>
        <dbReference type="ARBA" id="ARBA00025513"/>
    </source>
</evidence>
<accession>A0A1L0DJ33</accession>
<dbReference type="GO" id="GO:0006357">
    <property type="term" value="P:regulation of transcription by RNA polymerase II"/>
    <property type="evidence" value="ECO:0007669"/>
    <property type="project" value="InterPro"/>
</dbReference>
<keyword evidence="5 7" id="KW-0539">Nucleus</keyword>
<evidence type="ECO:0000256" key="5">
    <source>
        <dbReference type="ARBA" id="ARBA00023242"/>
    </source>
</evidence>
<reference evidence="10 11" key="1">
    <citation type="submission" date="2016-10" db="EMBL/GenBank/DDBJ databases">
        <authorList>
            <person name="de Groot N.N."/>
        </authorList>
    </citation>
    <scope>NUCLEOTIDE SEQUENCE [LARGE SCALE GENOMIC DNA]</scope>
    <source>
        <strain evidence="10 11">CBS 141442</strain>
    </source>
</reference>
<feature type="region of interest" description="Disordered" evidence="8">
    <location>
        <begin position="886"/>
        <end position="919"/>
    </location>
</feature>
<dbReference type="STRING" id="45354.A0A1L0DJ33"/>
<feature type="region of interest" description="Disordered" evidence="8">
    <location>
        <begin position="173"/>
        <end position="194"/>
    </location>
</feature>
<protein>
    <recommendedName>
        <fullName evidence="7">Enhancer of polycomb-like protein</fullName>
    </recommendedName>
</protein>
<comment type="similarity">
    <text evidence="2 7">Belongs to the enhancer of polycomb family.</text>
</comment>
<evidence type="ECO:0000256" key="8">
    <source>
        <dbReference type="SAM" id="MobiDB-lite"/>
    </source>
</evidence>
<dbReference type="InterPro" id="IPR019542">
    <property type="entry name" value="Enhancer_polycomb-like_N"/>
</dbReference>
<dbReference type="GO" id="GO:0035267">
    <property type="term" value="C:NuA4 histone acetyltransferase complex"/>
    <property type="evidence" value="ECO:0007669"/>
    <property type="project" value="InterPro"/>
</dbReference>
<keyword evidence="4 7" id="KW-0804">Transcription</keyword>
<proteinExistence type="inferred from homology"/>
<sequence>MAILPSKNASSGKAGAGARFRQRKISVKVSLPIFNQKDVSGGELELEPSQLHHLNAGAAQQPRDLHAIETGVDKNEEDEVHLQQVINAAQRVLLGASDSKDDKGLASSVYIPTPDASKLWKDAPKYYNDPTFIEPESYIKFSATVEDTLGVEYNMDEVDEEFFNNTLIKEYPKPQKKTDKRKSEKDSPSDSSLDESKVCTELEFETLCDKFEKTIEEKQPFLSMDPSTILSYKELSTIILDEFNSSANKDYPYLLTGSNLKYISTTTLKEKLSKELSFEPFVTAFDKDQLSTCSTRSIPKLMQLFGQPIYEHWKGRKLERKGKAITASLKFEDPNANEKDNDNDPYICFRRREFRQARKTRRADNLGAERIRLMQKSLKRARELVLSVCKRELLKLQSWESDYEIFKLRCEAKSVKRSVGIKGDDHLFYPHKRKKIIKIEPEEEEEVEYTKTKKERKRQQESGTPAFPASKERLLNGQTQPEASSTQPYVKLPPSKIPDMDLVTVSLVLKEKNEAIKRAVLEKLRKRKDHDKGYVNITYDPYQPFFNISTNKGNKQMELSHIPYSSIASSNYHQVNTTNVLSDQLKKLLEEAKRPFPGMKTFSGSSGELIPSKPFPHLQTLLKDHLNSKMNDSGYIAQLLSNIESNNFSTYSNGFGKQEGEEDEDGSDISGPIFRLRKRAARANRIFVDRKGLMNRPDDAINSWLNETDSQELDAIDQDMMDLHKAIPNAYDCKADAVKRMDSRWRFDDDYPEYDKGIRNPFSLDPSRLNSISDDTQSIRFGSMLLSKSYDLLRESAHQRQVLIQQARMRALQQQQLSKGTSSQVGGVQTGRIANAPSSTSANNAYRRVSGQGPLATQNGNKFTGAGNRVQQNYTPQQIQAMQQFRQLQQNSQNSSYMAQKRASGMGSGTTGVPNSKGD</sequence>
<organism evidence="10 11">
    <name type="scientific">Sungouiella intermedia</name>
    <dbReference type="NCBI Taxonomy" id="45354"/>
    <lineage>
        <taxon>Eukaryota</taxon>
        <taxon>Fungi</taxon>
        <taxon>Dikarya</taxon>
        <taxon>Ascomycota</taxon>
        <taxon>Saccharomycotina</taxon>
        <taxon>Pichiomycetes</taxon>
        <taxon>Metschnikowiaceae</taxon>
        <taxon>Sungouiella</taxon>
    </lineage>
</organism>
<evidence type="ECO:0000313" key="11">
    <source>
        <dbReference type="Proteomes" id="UP000182334"/>
    </source>
</evidence>
<comment type="function">
    <text evidence="6">Component of the NuA4 histone acetyltransferase complex which is involved in transcriptional activation of selected genes principally by acetylation of nucleosomal histone H4 and H2A. The NuA4 complex is also involved in DNA repair. Involved in gene silencing by neighboring heterochromatin, blockage of the silencing spreading along the chromosome, and required for cell cycle progression through G2/M.</text>
</comment>
<dbReference type="InterPro" id="IPR024943">
    <property type="entry name" value="Enhancer_polycomb"/>
</dbReference>
<feature type="domain" description="Enhancer of polycomb-like N-terminal" evidence="9">
    <location>
        <begin position="21"/>
        <end position="214"/>
    </location>
</feature>
<evidence type="ECO:0000259" key="9">
    <source>
        <dbReference type="Pfam" id="PF10513"/>
    </source>
</evidence>
<feature type="compositionally biased region" description="Low complexity" evidence="8">
    <location>
        <begin position="834"/>
        <end position="845"/>
    </location>
</feature>
<evidence type="ECO:0000256" key="4">
    <source>
        <dbReference type="ARBA" id="ARBA00023163"/>
    </source>
</evidence>
<evidence type="ECO:0000313" key="10">
    <source>
        <dbReference type="EMBL" id="SGZ56564.1"/>
    </source>
</evidence>
<keyword evidence="3 7" id="KW-0805">Transcription regulation</keyword>
<gene>
    <name evidence="10" type="ORF">SAMEA4029010_CIC11G00000000017</name>
</gene>
<evidence type="ECO:0000256" key="3">
    <source>
        <dbReference type="ARBA" id="ARBA00023015"/>
    </source>
</evidence>
<keyword evidence="11" id="KW-1185">Reference proteome</keyword>
<dbReference type="EMBL" id="LT635760">
    <property type="protein sequence ID" value="SGZ56564.1"/>
    <property type="molecule type" value="Genomic_DNA"/>
</dbReference>
<dbReference type="Proteomes" id="UP000182334">
    <property type="component" value="Chromosome V"/>
</dbReference>
<name>A0A1L0DJ33_9ASCO</name>
<evidence type="ECO:0000256" key="7">
    <source>
        <dbReference type="RuleBase" id="RU361124"/>
    </source>
</evidence>
<feature type="compositionally biased region" description="Polar residues" evidence="8">
    <location>
        <begin position="818"/>
        <end position="827"/>
    </location>
</feature>
<feature type="region of interest" description="Disordered" evidence="8">
    <location>
        <begin position="815"/>
        <end position="868"/>
    </location>
</feature>
<dbReference type="Pfam" id="PF10513">
    <property type="entry name" value="EPL1"/>
    <property type="match status" value="1"/>
</dbReference>
<evidence type="ECO:0000256" key="1">
    <source>
        <dbReference type="ARBA" id="ARBA00004123"/>
    </source>
</evidence>
<dbReference type="GO" id="GO:0005634">
    <property type="term" value="C:nucleus"/>
    <property type="evidence" value="ECO:0007669"/>
    <property type="project" value="UniProtKB-SubCell"/>
</dbReference>
<feature type="region of interest" description="Disordered" evidence="8">
    <location>
        <begin position="447"/>
        <end position="473"/>
    </location>
</feature>
<dbReference type="AlphaFoldDB" id="A0A1L0DJ33"/>
<feature type="compositionally biased region" description="Low complexity" evidence="8">
    <location>
        <begin position="886"/>
        <end position="896"/>
    </location>
</feature>
<dbReference type="PANTHER" id="PTHR14898">
    <property type="entry name" value="ENHANCER OF POLYCOMB"/>
    <property type="match status" value="1"/>
</dbReference>
<dbReference type="OrthoDB" id="435275at2759"/>